<keyword evidence="2 3" id="KW-0694">RNA-binding</keyword>
<dbReference type="PROSITE" id="PS50102">
    <property type="entry name" value="RRM"/>
    <property type="match status" value="1"/>
</dbReference>
<keyword evidence="1" id="KW-0677">Repeat</keyword>
<dbReference type="GO" id="GO:0003723">
    <property type="term" value="F:RNA binding"/>
    <property type="evidence" value="ECO:0007669"/>
    <property type="project" value="UniProtKB-UniRule"/>
</dbReference>
<dbReference type="Gene3D" id="3.30.70.330">
    <property type="match status" value="1"/>
</dbReference>
<dbReference type="InterPro" id="IPR035979">
    <property type="entry name" value="RBD_domain_sf"/>
</dbReference>
<protein>
    <recommendedName>
        <fullName evidence="4">RRM domain-containing protein</fullName>
    </recommendedName>
</protein>
<evidence type="ECO:0000256" key="2">
    <source>
        <dbReference type="ARBA" id="ARBA00022884"/>
    </source>
</evidence>
<dbReference type="PANTHER" id="PTHR24012">
    <property type="entry name" value="RNA BINDING PROTEIN"/>
    <property type="match status" value="1"/>
</dbReference>
<evidence type="ECO:0000256" key="3">
    <source>
        <dbReference type="PROSITE-ProRule" id="PRU00176"/>
    </source>
</evidence>
<dbReference type="EMBL" id="SNRW01003471">
    <property type="protein sequence ID" value="KAA6389755.1"/>
    <property type="molecule type" value="Genomic_DNA"/>
</dbReference>
<dbReference type="Pfam" id="PF00076">
    <property type="entry name" value="RRM_1"/>
    <property type="match status" value="1"/>
</dbReference>
<evidence type="ECO:0000256" key="1">
    <source>
        <dbReference type="ARBA" id="ARBA00022737"/>
    </source>
</evidence>
<dbReference type="Proteomes" id="UP000324800">
    <property type="component" value="Unassembled WGS sequence"/>
</dbReference>
<reference evidence="5 6" key="1">
    <citation type="submission" date="2019-03" db="EMBL/GenBank/DDBJ databases">
        <title>Single cell metagenomics reveals metabolic interactions within the superorganism composed of flagellate Streblomastix strix and complex community of Bacteroidetes bacteria on its surface.</title>
        <authorList>
            <person name="Treitli S.C."/>
            <person name="Kolisko M."/>
            <person name="Husnik F."/>
            <person name="Keeling P."/>
            <person name="Hampl V."/>
        </authorList>
    </citation>
    <scope>NUCLEOTIDE SEQUENCE [LARGE SCALE GENOMIC DNA]</scope>
    <source>
        <strain evidence="5">ST1C</strain>
    </source>
</reference>
<feature type="domain" description="RRM" evidence="4">
    <location>
        <begin position="10"/>
        <end position="82"/>
    </location>
</feature>
<name>A0A5J4W4Y0_9EUKA</name>
<dbReference type="InterPro" id="IPR000504">
    <property type="entry name" value="RRM_dom"/>
</dbReference>
<dbReference type="OrthoDB" id="439808at2759"/>
<dbReference type="InterPro" id="IPR012677">
    <property type="entry name" value="Nucleotide-bd_a/b_plait_sf"/>
</dbReference>
<evidence type="ECO:0000313" key="6">
    <source>
        <dbReference type="Proteomes" id="UP000324800"/>
    </source>
</evidence>
<sequence length="82" mass="9346">MMYQQGVVKMNLFVGNIPTNITDRELRAKFAPFGRIESAIILRDKLSNESRQCGFVAFSDRRAAQQAIEELNMKIAEKNLIV</sequence>
<evidence type="ECO:0000259" key="4">
    <source>
        <dbReference type="PROSITE" id="PS50102"/>
    </source>
</evidence>
<organism evidence="5 6">
    <name type="scientific">Streblomastix strix</name>
    <dbReference type="NCBI Taxonomy" id="222440"/>
    <lineage>
        <taxon>Eukaryota</taxon>
        <taxon>Metamonada</taxon>
        <taxon>Preaxostyla</taxon>
        <taxon>Oxymonadida</taxon>
        <taxon>Streblomastigidae</taxon>
        <taxon>Streblomastix</taxon>
    </lineage>
</organism>
<evidence type="ECO:0000313" key="5">
    <source>
        <dbReference type="EMBL" id="KAA6389755.1"/>
    </source>
</evidence>
<proteinExistence type="predicted"/>
<gene>
    <name evidence="5" type="ORF">EZS28_014720</name>
</gene>
<comment type="caution">
    <text evidence="5">The sequence shown here is derived from an EMBL/GenBank/DDBJ whole genome shotgun (WGS) entry which is preliminary data.</text>
</comment>
<accession>A0A5J4W4Y0</accession>
<dbReference type="AlphaFoldDB" id="A0A5J4W4Y0"/>
<dbReference type="SMART" id="SM00360">
    <property type="entry name" value="RRM"/>
    <property type="match status" value="1"/>
</dbReference>
<dbReference type="SUPFAM" id="SSF54928">
    <property type="entry name" value="RNA-binding domain, RBD"/>
    <property type="match status" value="1"/>
</dbReference>